<name>A0A8J3DHX0_9HYPH</name>
<protein>
    <submittedName>
        <fullName evidence="5">DNA-binding response regulator</fullName>
    </submittedName>
</protein>
<keyword evidence="2 5" id="KW-0238">DNA-binding</keyword>
<dbReference type="InterPro" id="IPR000792">
    <property type="entry name" value="Tscrpt_reg_LuxR_C"/>
</dbReference>
<evidence type="ECO:0000256" key="3">
    <source>
        <dbReference type="ARBA" id="ARBA00023163"/>
    </source>
</evidence>
<evidence type="ECO:0000259" key="4">
    <source>
        <dbReference type="PROSITE" id="PS50043"/>
    </source>
</evidence>
<gene>
    <name evidence="5" type="ORF">GCM10010136_20890</name>
</gene>
<dbReference type="PANTHER" id="PTHR44688:SF16">
    <property type="entry name" value="DNA-BINDING TRANSCRIPTIONAL ACTIVATOR DEVR_DOSR"/>
    <property type="match status" value="1"/>
</dbReference>
<dbReference type="CDD" id="cd06170">
    <property type="entry name" value="LuxR_C_like"/>
    <property type="match status" value="1"/>
</dbReference>
<sequence>MALSKNFDLILKLPDLRQVKVDSAWADTVVLVDAPYPDHTIGLLKEMIGEVDLSRTIVLLRGSQAAIDFRDVVGFIGAVLPNNSTVEEVGLVARVVRQGLFLAPTEMLSLNVLVSDETPEDNAPAELTEREQHVLALICEGAGNKVIARKLDISDSTVRVHVRAILRKLGLQNRTQAALYAVGRLQKPMRPASFMN</sequence>
<reference evidence="5" key="1">
    <citation type="journal article" date="2014" name="Int. J. Syst. Evol. Microbiol.">
        <title>Complete genome sequence of Corynebacterium casei LMG S-19264T (=DSM 44701T), isolated from a smear-ripened cheese.</title>
        <authorList>
            <consortium name="US DOE Joint Genome Institute (JGI-PGF)"/>
            <person name="Walter F."/>
            <person name="Albersmeier A."/>
            <person name="Kalinowski J."/>
            <person name="Ruckert C."/>
        </authorList>
    </citation>
    <scope>NUCLEOTIDE SEQUENCE</scope>
    <source>
        <strain evidence="5">KCTC 42097</strain>
    </source>
</reference>
<dbReference type="Proteomes" id="UP000641137">
    <property type="component" value="Unassembled WGS sequence"/>
</dbReference>
<dbReference type="EMBL" id="BMZO01000006">
    <property type="protein sequence ID" value="GHC72872.1"/>
    <property type="molecule type" value="Genomic_DNA"/>
</dbReference>
<evidence type="ECO:0000313" key="6">
    <source>
        <dbReference type="Proteomes" id="UP000641137"/>
    </source>
</evidence>
<proteinExistence type="predicted"/>
<dbReference type="PROSITE" id="PS00622">
    <property type="entry name" value="HTH_LUXR_1"/>
    <property type="match status" value="1"/>
</dbReference>
<dbReference type="SMART" id="SM00421">
    <property type="entry name" value="HTH_LUXR"/>
    <property type="match status" value="1"/>
</dbReference>
<feature type="domain" description="HTH luxR-type" evidence="4">
    <location>
        <begin position="120"/>
        <end position="185"/>
    </location>
</feature>
<dbReference type="SUPFAM" id="SSF46894">
    <property type="entry name" value="C-terminal effector domain of the bipartite response regulators"/>
    <property type="match status" value="1"/>
</dbReference>
<evidence type="ECO:0000313" key="5">
    <source>
        <dbReference type="EMBL" id="GHC72872.1"/>
    </source>
</evidence>
<evidence type="ECO:0000256" key="2">
    <source>
        <dbReference type="ARBA" id="ARBA00023125"/>
    </source>
</evidence>
<dbReference type="GO" id="GO:0006355">
    <property type="term" value="P:regulation of DNA-templated transcription"/>
    <property type="evidence" value="ECO:0007669"/>
    <property type="project" value="InterPro"/>
</dbReference>
<keyword evidence="6" id="KW-1185">Reference proteome</keyword>
<dbReference type="GO" id="GO:0003677">
    <property type="term" value="F:DNA binding"/>
    <property type="evidence" value="ECO:0007669"/>
    <property type="project" value="UniProtKB-KW"/>
</dbReference>
<evidence type="ECO:0000256" key="1">
    <source>
        <dbReference type="ARBA" id="ARBA00023015"/>
    </source>
</evidence>
<dbReference type="Gene3D" id="1.10.10.10">
    <property type="entry name" value="Winged helix-like DNA-binding domain superfamily/Winged helix DNA-binding domain"/>
    <property type="match status" value="1"/>
</dbReference>
<comment type="caution">
    <text evidence="5">The sequence shown here is derived from an EMBL/GenBank/DDBJ whole genome shotgun (WGS) entry which is preliminary data.</text>
</comment>
<dbReference type="PRINTS" id="PR00038">
    <property type="entry name" value="HTHLUXR"/>
</dbReference>
<dbReference type="AlphaFoldDB" id="A0A8J3DHX0"/>
<dbReference type="PROSITE" id="PS50043">
    <property type="entry name" value="HTH_LUXR_2"/>
    <property type="match status" value="1"/>
</dbReference>
<organism evidence="5 6">
    <name type="scientific">Limoniibacter endophyticus</name>
    <dbReference type="NCBI Taxonomy" id="1565040"/>
    <lineage>
        <taxon>Bacteria</taxon>
        <taxon>Pseudomonadati</taxon>
        <taxon>Pseudomonadota</taxon>
        <taxon>Alphaproteobacteria</taxon>
        <taxon>Hyphomicrobiales</taxon>
        <taxon>Bartonellaceae</taxon>
        <taxon>Limoniibacter</taxon>
    </lineage>
</organism>
<dbReference type="Pfam" id="PF00196">
    <property type="entry name" value="GerE"/>
    <property type="match status" value="1"/>
</dbReference>
<reference evidence="5" key="2">
    <citation type="submission" date="2020-09" db="EMBL/GenBank/DDBJ databases">
        <authorList>
            <person name="Sun Q."/>
            <person name="Kim S."/>
        </authorList>
    </citation>
    <scope>NUCLEOTIDE SEQUENCE</scope>
    <source>
        <strain evidence="5">KCTC 42097</strain>
    </source>
</reference>
<accession>A0A8J3DHX0</accession>
<dbReference type="PANTHER" id="PTHR44688">
    <property type="entry name" value="DNA-BINDING TRANSCRIPTIONAL ACTIVATOR DEVR_DOSR"/>
    <property type="match status" value="1"/>
</dbReference>
<dbReference type="InterPro" id="IPR016032">
    <property type="entry name" value="Sig_transdc_resp-reg_C-effctor"/>
</dbReference>
<keyword evidence="1" id="KW-0805">Transcription regulation</keyword>
<dbReference type="InterPro" id="IPR036388">
    <property type="entry name" value="WH-like_DNA-bd_sf"/>
</dbReference>
<keyword evidence="3" id="KW-0804">Transcription</keyword>